<dbReference type="Proteomes" id="UP001194468">
    <property type="component" value="Unassembled WGS sequence"/>
</dbReference>
<dbReference type="AlphaFoldDB" id="A0AAD4G5Z5"/>
<evidence type="ECO:0000313" key="1">
    <source>
        <dbReference type="EMBL" id="KAF8419233.1"/>
    </source>
</evidence>
<reference evidence="1" key="2">
    <citation type="journal article" date="2020" name="Nat. Commun.">
        <title>Large-scale genome sequencing of mycorrhizal fungi provides insights into the early evolution of symbiotic traits.</title>
        <authorList>
            <person name="Miyauchi S."/>
            <person name="Kiss E."/>
            <person name="Kuo A."/>
            <person name="Drula E."/>
            <person name="Kohler A."/>
            <person name="Sanchez-Garcia M."/>
            <person name="Morin E."/>
            <person name="Andreopoulos B."/>
            <person name="Barry K.W."/>
            <person name="Bonito G."/>
            <person name="Buee M."/>
            <person name="Carver A."/>
            <person name="Chen C."/>
            <person name="Cichocki N."/>
            <person name="Clum A."/>
            <person name="Culley D."/>
            <person name="Crous P.W."/>
            <person name="Fauchery L."/>
            <person name="Girlanda M."/>
            <person name="Hayes R.D."/>
            <person name="Keri Z."/>
            <person name="LaButti K."/>
            <person name="Lipzen A."/>
            <person name="Lombard V."/>
            <person name="Magnuson J."/>
            <person name="Maillard F."/>
            <person name="Murat C."/>
            <person name="Nolan M."/>
            <person name="Ohm R.A."/>
            <person name="Pangilinan J."/>
            <person name="Pereira M.F."/>
            <person name="Perotto S."/>
            <person name="Peter M."/>
            <person name="Pfister S."/>
            <person name="Riley R."/>
            <person name="Sitrit Y."/>
            <person name="Stielow J.B."/>
            <person name="Szollosi G."/>
            <person name="Zifcakova L."/>
            <person name="Stursova M."/>
            <person name="Spatafora J.W."/>
            <person name="Tedersoo L."/>
            <person name="Vaario L.M."/>
            <person name="Yamada A."/>
            <person name="Yan M."/>
            <person name="Wang P."/>
            <person name="Xu J."/>
            <person name="Bruns T."/>
            <person name="Baldrian P."/>
            <person name="Vilgalys R."/>
            <person name="Dunand C."/>
            <person name="Henrissat B."/>
            <person name="Grigoriev I.V."/>
            <person name="Hibbett D."/>
            <person name="Nagy L.G."/>
            <person name="Martin F.M."/>
        </authorList>
    </citation>
    <scope>NUCLEOTIDE SEQUENCE</scope>
    <source>
        <strain evidence="1">BED1</strain>
    </source>
</reference>
<proteinExistence type="predicted"/>
<evidence type="ECO:0000313" key="2">
    <source>
        <dbReference type="Proteomes" id="UP001194468"/>
    </source>
</evidence>
<name>A0AAD4G5Z5_BOLED</name>
<comment type="caution">
    <text evidence="1">The sequence shown here is derived from an EMBL/GenBank/DDBJ whole genome shotgun (WGS) entry which is preliminary data.</text>
</comment>
<keyword evidence="2" id="KW-1185">Reference proteome</keyword>
<organism evidence="1 2">
    <name type="scientific">Boletus edulis BED1</name>
    <dbReference type="NCBI Taxonomy" id="1328754"/>
    <lineage>
        <taxon>Eukaryota</taxon>
        <taxon>Fungi</taxon>
        <taxon>Dikarya</taxon>
        <taxon>Basidiomycota</taxon>
        <taxon>Agaricomycotina</taxon>
        <taxon>Agaricomycetes</taxon>
        <taxon>Agaricomycetidae</taxon>
        <taxon>Boletales</taxon>
        <taxon>Boletineae</taxon>
        <taxon>Boletaceae</taxon>
        <taxon>Boletoideae</taxon>
        <taxon>Boletus</taxon>
    </lineage>
</organism>
<sequence length="111" mass="12404">LQRFYASKGVYASWDHLGDISAAVDLLRHVQKQVGKSLDISYHGITHVTPDTSASVNKVAHKVGELKLHTFLPHREENSRIRLVVNSLALGEQKLKSATLATFNRKVRAMM</sequence>
<feature type="non-terminal residue" evidence="1">
    <location>
        <position position="111"/>
    </location>
</feature>
<reference evidence="1" key="1">
    <citation type="submission" date="2019-10" db="EMBL/GenBank/DDBJ databases">
        <authorList>
            <consortium name="DOE Joint Genome Institute"/>
            <person name="Kuo A."/>
            <person name="Miyauchi S."/>
            <person name="Kiss E."/>
            <person name="Drula E."/>
            <person name="Kohler A."/>
            <person name="Sanchez-Garcia M."/>
            <person name="Andreopoulos B."/>
            <person name="Barry K.W."/>
            <person name="Bonito G."/>
            <person name="Buee M."/>
            <person name="Carver A."/>
            <person name="Chen C."/>
            <person name="Cichocki N."/>
            <person name="Clum A."/>
            <person name="Culley D."/>
            <person name="Crous P.W."/>
            <person name="Fauchery L."/>
            <person name="Girlanda M."/>
            <person name="Hayes R."/>
            <person name="Keri Z."/>
            <person name="LaButti K."/>
            <person name="Lipzen A."/>
            <person name="Lombard V."/>
            <person name="Magnuson J."/>
            <person name="Maillard F."/>
            <person name="Morin E."/>
            <person name="Murat C."/>
            <person name="Nolan M."/>
            <person name="Ohm R."/>
            <person name="Pangilinan J."/>
            <person name="Pereira M."/>
            <person name="Perotto S."/>
            <person name="Peter M."/>
            <person name="Riley R."/>
            <person name="Sitrit Y."/>
            <person name="Stielow B."/>
            <person name="Szollosi G."/>
            <person name="Zifcakova L."/>
            <person name="Stursova M."/>
            <person name="Spatafora J.W."/>
            <person name="Tedersoo L."/>
            <person name="Vaario L.-M."/>
            <person name="Yamada A."/>
            <person name="Yan M."/>
            <person name="Wang P."/>
            <person name="Xu J."/>
            <person name="Bruns T."/>
            <person name="Baldrian P."/>
            <person name="Vilgalys R."/>
            <person name="Henrissat B."/>
            <person name="Grigoriev I.V."/>
            <person name="Hibbett D."/>
            <person name="Nagy L.G."/>
            <person name="Martin F.M."/>
        </authorList>
    </citation>
    <scope>NUCLEOTIDE SEQUENCE</scope>
    <source>
        <strain evidence="1">BED1</strain>
    </source>
</reference>
<gene>
    <name evidence="1" type="ORF">L210DRAFT_3307192</name>
</gene>
<dbReference type="EMBL" id="WHUW01000180">
    <property type="protein sequence ID" value="KAF8419233.1"/>
    <property type="molecule type" value="Genomic_DNA"/>
</dbReference>
<feature type="non-terminal residue" evidence="1">
    <location>
        <position position="1"/>
    </location>
</feature>
<accession>A0AAD4G5Z5</accession>
<protein>
    <submittedName>
        <fullName evidence="1">Uncharacterized protein</fullName>
    </submittedName>
</protein>